<keyword evidence="2" id="KW-1185">Reference proteome</keyword>
<evidence type="ECO:0000313" key="2">
    <source>
        <dbReference type="Proteomes" id="UP000796761"/>
    </source>
</evidence>
<comment type="caution">
    <text evidence="1">The sequence shown here is derived from an EMBL/GenBank/DDBJ whole genome shotgun (WGS) entry which is preliminary data.</text>
</comment>
<name>A0A8K1GUJ0_9PASS</name>
<dbReference type="EMBL" id="SWJQ01000056">
    <property type="protein sequence ID" value="TRZ23949.1"/>
    <property type="molecule type" value="Genomic_DNA"/>
</dbReference>
<protein>
    <submittedName>
        <fullName evidence="1">Uncharacterized protein</fullName>
    </submittedName>
</protein>
<proteinExistence type="predicted"/>
<evidence type="ECO:0000313" key="1">
    <source>
        <dbReference type="EMBL" id="TRZ23949.1"/>
    </source>
</evidence>
<accession>A0A8K1GUJ0</accession>
<gene>
    <name evidence="1" type="ORF">HGM15179_003121</name>
</gene>
<reference evidence="1" key="1">
    <citation type="submission" date="2019-04" db="EMBL/GenBank/DDBJ databases">
        <title>Genome assembly of Zosterops borbonicus 15179.</title>
        <authorList>
            <person name="Leroy T."/>
            <person name="Anselmetti Y."/>
            <person name="Tilak M.-K."/>
            <person name="Nabholz B."/>
        </authorList>
    </citation>
    <scope>NUCLEOTIDE SEQUENCE</scope>
    <source>
        <strain evidence="1">HGM_15179</strain>
        <tissue evidence="1">Muscle</tissue>
    </source>
</reference>
<organism evidence="1 2">
    <name type="scientific">Zosterops borbonicus</name>
    <dbReference type="NCBI Taxonomy" id="364589"/>
    <lineage>
        <taxon>Eukaryota</taxon>
        <taxon>Metazoa</taxon>
        <taxon>Chordata</taxon>
        <taxon>Craniata</taxon>
        <taxon>Vertebrata</taxon>
        <taxon>Euteleostomi</taxon>
        <taxon>Archelosauria</taxon>
        <taxon>Archosauria</taxon>
        <taxon>Dinosauria</taxon>
        <taxon>Saurischia</taxon>
        <taxon>Theropoda</taxon>
        <taxon>Coelurosauria</taxon>
        <taxon>Aves</taxon>
        <taxon>Neognathae</taxon>
        <taxon>Neoaves</taxon>
        <taxon>Telluraves</taxon>
        <taxon>Australaves</taxon>
        <taxon>Passeriformes</taxon>
        <taxon>Sylvioidea</taxon>
        <taxon>Zosteropidae</taxon>
        <taxon>Zosterops</taxon>
    </lineage>
</organism>
<dbReference type="Proteomes" id="UP000796761">
    <property type="component" value="Unassembled WGS sequence"/>
</dbReference>
<dbReference type="AlphaFoldDB" id="A0A8K1GUJ0"/>
<sequence length="114" mass="12372">MSGSCVLQSMPAAYGEEEPAQSCGGPLGLGLLLPLTHRSMPAAYGEEEPAQSCGGPLGLGLLLPLTHRVVTVLQQTWEFVEIEQHLLFFITWELESLGPKKDLVVHVPNQTYCL</sequence>